<keyword evidence="2" id="KW-0732">Signal</keyword>
<feature type="domain" description="EF-hand" evidence="3">
    <location>
        <begin position="103"/>
        <end position="138"/>
    </location>
</feature>
<feature type="signal peptide" evidence="2">
    <location>
        <begin position="1"/>
        <end position="23"/>
    </location>
</feature>
<reference evidence="4 5" key="1">
    <citation type="submission" date="2022-04" db="EMBL/GenBank/DDBJ databases">
        <title>Roseobacter sp. WL0113 is a bacterium isolated from neritic sediment.</title>
        <authorList>
            <person name="Wang L."/>
            <person name="He W."/>
            <person name="Zhang D.-F."/>
        </authorList>
    </citation>
    <scope>NUCLEOTIDE SEQUENCE [LARGE SCALE GENOMIC DNA]</scope>
    <source>
        <strain evidence="4 5">WL0113</strain>
    </source>
</reference>
<feature type="chain" id="PRO_5045760165" evidence="2">
    <location>
        <begin position="24"/>
        <end position="183"/>
    </location>
</feature>
<dbReference type="InterPro" id="IPR018247">
    <property type="entry name" value="EF_Hand_1_Ca_BS"/>
</dbReference>
<name>A0ABT3BIH8_9RHOB</name>
<comment type="caution">
    <text evidence="4">The sequence shown here is derived from an EMBL/GenBank/DDBJ whole genome shotgun (WGS) entry which is preliminary data.</text>
</comment>
<protein>
    <submittedName>
        <fullName evidence="4">EF-hand domain-containing protein</fullName>
    </submittedName>
</protein>
<organism evidence="4 5">
    <name type="scientific">Roseobacter sinensis</name>
    <dbReference type="NCBI Taxonomy" id="2931391"/>
    <lineage>
        <taxon>Bacteria</taxon>
        <taxon>Pseudomonadati</taxon>
        <taxon>Pseudomonadota</taxon>
        <taxon>Alphaproteobacteria</taxon>
        <taxon>Rhodobacterales</taxon>
        <taxon>Roseobacteraceae</taxon>
        <taxon>Roseobacter</taxon>
    </lineage>
</organism>
<dbReference type="PROSITE" id="PS50222">
    <property type="entry name" value="EF_HAND_2"/>
    <property type="match status" value="2"/>
</dbReference>
<dbReference type="SUPFAM" id="SSF47473">
    <property type="entry name" value="EF-hand"/>
    <property type="match status" value="1"/>
</dbReference>
<dbReference type="CDD" id="cd00051">
    <property type="entry name" value="EFh"/>
    <property type="match status" value="1"/>
</dbReference>
<evidence type="ECO:0000259" key="3">
    <source>
        <dbReference type="PROSITE" id="PS50222"/>
    </source>
</evidence>
<dbReference type="PROSITE" id="PS00018">
    <property type="entry name" value="EF_HAND_1"/>
    <property type="match status" value="2"/>
</dbReference>
<feature type="domain" description="EF-hand" evidence="3">
    <location>
        <begin position="144"/>
        <end position="170"/>
    </location>
</feature>
<evidence type="ECO:0000256" key="1">
    <source>
        <dbReference type="SAM" id="MobiDB-lite"/>
    </source>
</evidence>
<sequence>MQTLKILATSATLLLAATGVVFAQAGHGHGAQQPGVATGTSDSESGPMTGDQTDMMQKMMPMMMGMHARMMDHGDRPGMAMMDRGMMQMMMGPGMMGVPSVEEATAAMQARLSEFDADGDGSLSLSEFETLHSAMIRESMVDRFQHLDADGDGTVSPSEMVAPAGRMSMRERMGAMSTDNSDN</sequence>
<feature type="region of interest" description="Disordered" evidence="1">
    <location>
        <begin position="27"/>
        <end position="53"/>
    </location>
</feature>
<gene>
    <name evidence="4" type="ORF">MUB52_17285</name>
</gene>
<evidence type="ECO:0000313" key="5">
    <source>
        <dbReference type="Proteomes" id="UP001208690"/>
    </source>
</evidence>
<evidence type="ECO:0000256" key="2">
    <source>
        <dbReference type="SAM" id="SignalP"/>
    </source>
</evidence>
<dbReference type="RefSeq" id="WP_245538197.1">
    <property type="nucleotide sequence ID" value="NZ_JALIEB010000013.1"/>
</dbReference>
<proteinExistence type="predicted"/>
<feature type="compositionally biased region" description="Polar residues" evidence="1">
    <location>
        <begin position="38"/>
        <end position="53"/>
    </location>
</feature>
<dbReference type="Pfam" id="PF13202">
    <property type="entry name" value="EF-hand_5"/>
    <property type="match status" value="2"/>
</dbReference>
<dbReference type="InterPro" id="IPR002048">
    <property type="entry name" value="EF_hand_dom"/>
</dbReference>
<dbReference type="EMBL" id="JALIEB010000013">
    <property type="protein sequence ID" value="MCV3273189.1"/>
    <property type="molecule type" value="Genomic_DNA"/>
</dbReference>
<dbReference type="Gene3D" id="1.10.238.10">
    <property type="entry name" value="EF-hand"/>
    <property type="match status" value="1"/>
</dbReference>
<keyword evidence="5" id="KW-1185">Reference proteome</keyword>
<dbReference type="SMART" id="SM00054">
    <property type="entry name" value="EFh"/>
    <property type="match status" value="2"/>
</dbReference>
<dbReference type="InterPro" id="IPR011992">
    <property type="entry name" value="EF-hand-dom_pair"/>
</dbReference>
<dbReference type="Proteomes" id="UP001208690">
    <property type="component" value="Unassembled WGS sequence"/>
</dbReference>
<accession>A0ABT3BIH8</accession>
<evidence type="ECO:0000313" key="4">
    <source>
        <dbReference type="EMBL" id="MCV3273189.1"/>
    </source>
</evidence>